<organism evidence="2 3">
    <name type="scientific">Paenibacillus thalictri</name>
    <dbReference type="NCBI Taxonomy" id="2527873"/>
    <lineage>
        <taxon>Bacteria</taxon>
        <taxon>Bacillati</taxon>
        <taxon>Bacillota</taxon>
        <taxon>Bacilli</taxon>
        <taxon>Bacillales</taxon>
        <taxon>Paenibacillaceae</taxon>
        <taxon>Paenibacillus</taxon>
    </lineage>
</organism>
<dbReference type="Proteomes" id="UP000293142">
    <property type="component" value="Unassembled WGS sequence"/>
</dbReference>
<keyword evidence="3" id="KW-1185">Reference proteome</keyword>
<dbReference type="InterPro" id="IPR051599">
    <property type="entry name" value="Cell_Envelope_Assoc"/>
</dbReference>
<reference evidence="2 3" key="1">
    <citation type="submission" date="2019-02" db="EMBL/GenBank/DDBJ databases">
        <title>Paenibacillus sp. nov., isolated from surface-sterilized tissue of Thalictrum simplex L.</title>
        <authorList>
            <person name="Tuo L."/>
        </authorList>
    </citation>
    <scope>NUCLEOTIDE SEQUENCE [LARGE SCALE GENOMIC DNA]</scope>
    <source>
        <strain evidence="2 3">N2SHLJ1</strain>
    </source>
</reference>
<sequence>MFAAVGMMLAGVVLLFAVDYQVRSYANPYIMSAGEVPEADAIMVLGAFVYPNGNVSTMLRDRLETAIDISREGKSAKIIVSGDHGRTDYDEVNTMKQYLMKQQFRDDDVFMDHAGFNTYQSMYRARDIFKVHKLIIVTQQYHLSRAVYLARKMGLEAYGVAADKQDYGNVMIKYKAREMLARSKDFINVNVTKPQPKFLGEAIPVTTSGTLTNDK</sequence>
<dbReference type="EMBL" id="SIRE01000019">
    <property type="protein sequence ID" value="TBL74689.1"/>
    <property type="molecule type" value="Genomic_DNA"/>
</dbReference>
<evidence type="ECO:0000313" key="3">
    <source>
        <dbReference type="Proteomes" id="UP000293142"/>
    </source>
</evidence>
<gene>
    <name evidence="2" type="ORF">EYB31_24985</name>
</gene>
<protein>
    <recommendedName>
        <fullName evidence="1">DUF218 domain-containing protein</fullName>
    </recommendedName>
</protein>
<feature type="domain" description="DUF218" evidence="1">
    <location>
        <begin position="40"/>
        <end position="161"/>
    </location>
</feature>
<evidence type="ECO:0000259" key="1">
    <source>
        <dbReference type="Pfam" id="PF02698"/>
    </source>
</evidence>
<dbReference type="OrthoDB" id="9782395at2"/>
<dbReference type="PANTHER" id="PTHR30336:SF6">
    <property type="entry name" value="INTEGRAL MEMBRANE PROTEIN"/>
    <property type="match status" value="1"/>
</dbReference>
<dbReference type="PANTHER" id="PTHR30336">
    <property type="entry name" value="INNER MEMBRANE PROTEIN, PROBABLE PERMEASE"/>
    <property type="match status" value="1"/>
</dbReference>
<comment type="caution">
    <text evidence="2">The sequence shown here is derived from an EMBL/GenBank/DDBJ whole genome shotgun (WGS) entry which is preliminary data.</text>
</comment>
<dbReference type="InterPro" id="IPR003848">
    <property type="entry name" value="DUF218"/>
</dbReference>
<evidence type="ECO:0000313" key="2">
    <source>
        <dbReference type="EMBL" id="TBL74689.1"/>
    </source>
</evidence>
<dbReference type="CDD" id="cd06259">
    <property type="entry name" value="YdcF-like"/>
    <property type="match status" value="1"/>
</dbReference>
<dbReference type="InterPro" id="IPR014729">
    <property type="entry name" value="Rossmann-like_a/b/a_fold"/>
</dbReference>
<name>A0A4Q9DJV8_9BACL</name>
<dbReference type="Pfam" id="PF02698">
    <property type="entry name" value="DUF218"/>
    <property type="match status" value="1"/>
</dbReference>
<accession>A0A4Q9DJV8</accession>
<dbReference type="AlphaFoldDB" id="A0A4Q9DJV8"/>
<dbReference type="Gene3D" id="3.40.50.620">
    <property type="entry name" value="HUPs"/>
    <property type="match status" value="1"/>
</dbReference>
<dbReference type="GO" id="GO:0005886">
    <property type="term" value="C:plasma membrane"/>
    <property type="evidence" value="ECO:0007669"/>
    <property type="project" value="TreeGrafter"/>
</dbReference>
<proteinExistence type="predicted"/>